<evidence type="ECO:0000256" key="1">
    <source>
        <dbReference type="ARBA" id="ARBA00004123"/>
    </source>
</evidence>
<dbReference type="InterPro" id="IPR001356">
    <property type="entry name" value="HD"/>
</dbReference>
<feature type="compositionally biased region" description="Low complexity" evidence="7">
    <location>
        <begin position="597"/>
        <end position="611"/>
    </location>
</feature>
<dbReference type="SUPFAM" id="SSF46689">
    <property type="entry name" value="Homeodomain-like"/>
    <property type="match status" value="1"/>
</dbReference>
<evidence type="ECO:0000256" key="3">
    <source>
        <dbReference type="ARBA" id="ARBA00023125"/>
    </source>
</evidence>
<keyword evidence="10" id="KW-1185">Reference proteome</keyword>
<sequence>MPGTRVGQGDTPTRACPHSDRGALLRPPPSAWCAALRGPRTLPRGRPRRPLAGLSGRSRGAVRPREAGTRASGRGRSLKNSGLPRTRNGQPERQPQAAARSPGLRFRVSISLARSRPLQQPTASGLHDNTQPKTLPATPPGAGTPREADYVIQRSPAQPRDLRQEGEATVERGGRKTTSQPSSRENKTSANFAIRTGEEGAERSPERSPLHLSLCVPERPEPRLRPVGYLYQPSASLALYSCPAYSTSVISGPRTDELGRSSSGSAFSPYAGSTAFTAPSPGYNSHLQYGADPAAAAAAAFSYVGSPYDHTPGMAGSLGYHPYAAPLGSYPYGDPAYRKNATRDATATLKAWLNEHRKNPYPTKGEKIMLAIITKMTLTQVSTWFANARRRLKKENKMTWTPRNRSEDEEEEENIDLEKNDEDEPQKSEDKGDLEGPESGGAEQKATAGCERLQGPLSPAGKETEGSLSDSDFKESPSEGRHDELPRPPRAGEPSPAGPATARLAEDAGPHYPASVQAPGPHPSAGELPPGSGGSSVIHSPPPPPPPPPAVLAKPKLWSLAEIATSSDKVKDGGGGSEGSPCPPCPGPMGGQTLGGSRASPAPAPARSPSAQCPFPGGTVLSRPLYYTAPFYPGYTNYGSFGHLHGHPGPGPSPTAGPGSHFNGLNQTVLNRADVLAKDPKMLRSQSQLDLCKDSPYELKKGMSDI</sequence>
<evidence type="ECO:0000313" key="10">
    <source>
        <dbReference type="Proteomes" id="UP000694415"/>
    </source>
</evidence>
<proteinExistence type="inferred from homology"/>
<dbReference type="CDD" id="cd00086">
    <property type="entry name" value="homeodomain"/>
    <property type="match status" value="1"/>
</dbReference>
<protein>
    <recommendedName>
        <fullName evidence="8">Homeobox domain-containing protein</fullName>
    </recommendedName>
</protein>
<feature type="compositionally biased region" description="Pro residues" evidence="7">
    <location>
        <begin position="540"/>
        <end position="550"/>
    </location>
</feature>
<dbReference type="GO" id="GO:0048468">
    <property type="term" value="P:cell development"/>
    <property type="evidence" value="ECO:0007669"/>
    <property type="project" value="TreeGrafter"/>
</dbReference>
<dbReference type="InterPro" id="IPR017970">
    <property type="entry name" value="Homeobox_CS"/>
</dbReference>
<dbReference type="SMART" id="SM00548">
    <property type="entry name" value="IRO"/>
    <property type="match status" value="1"/>
</dbReference>
<dbReference type="PROSITE" id="PS00027">
    <property type="entry name" value="HOMEOBOX_1"/>
    <property type="match status" value="1"/>
</dbReference>
<dbReference type="GO" id="GO:0008406">
    <property type="term" value="P:gonad development"/>
    <property type="evidence" value="ECO:0007669"/>
    <property type="project" value="Ensembl"/>
</dbReference>
<feature type="compositionally biased region" description="Basic and acidic residues" evidence="7">
    <location>
        <begin position="425"/>
        <end position="434"/>
    </location>
</feature>
<dbReference type="GO" id="GO:0000978">
    <property type="term" value="F:RNA polymerase II cis-regulatory region sequence-specific DNA binding"/>
    <property type="evidence" value="ECO:0007669"/>
    <property type="project" value="TreeGrafter"/>
</dbReference>
<feature type="compositionally biased region" description="Polar residues" evidence="7">
    <location>
        <begin position="117"/>
        <end position="133"/>
    </location>
</feature>
<dbReference type="GO" id="GO:0005634">
    <property type="term" value="C:nucleus"/>
    <property type="evidence" value="ECO:0007669"/>
    <property type="project" value="UniProtKB-SubCell"/>
</dbReference>
<keyword evidence="3 6" id="KW-0238">DNA-binding</keyword>
<dbReference type="Gene3D" id="1.10.10.60">
    <property type="entry name" value="Homeodomain-like"/>
    <property type="match status" value="1"/>
</dbReference>
<feature type="compositionally biased region" description="Basic and acidic residues" evidence="7">
    <location>
        <begin position="196"/>
        <end position="209"/>
    </location>
</feature>
<keyword evidence="4 6" id="KW-0371">Homeobox</keyword>
<feature type="domain" description="Homeobox" evidence="8">
    <location>
        <begin position="338"/>
        <end position="395"/>
    </location>
</feature>
<accession>A0A8C6HUT4</accession>
<name>A0A8C6HUT4_MUSSI</name>
<dbReference type="Ensembl" id="ENSMSIT00000033089.1">
    <property type="protein sequence ID" value="ENSMSIP00000026228.1"/>
    <property type="gene ID" value="ENSMSIG00000022098.1"/>
</dbReference>
<dbReference type="PROSITE" id="PS50071">
    <property type="entry name" value="HOMEOBOX_2"/>
    <property type="match status" value="1"/>
</dbReference>
<dbReference type="PANTHER" id="PTHR11211:SF17">
    <property type="entry name" value="IROQUOIS-CLASS HOMEODOMAIN PROTEIN IRX-5"/>
    <property type="match status" value="1"/>
</dbReference>
<evidence type="ECO:0000313" key="9">
    <source>
        <dbReference type="Ensembl" id="ENSMSIP00000026228.1"/>
    </source>
</evidence>
<reference evidence="9" key="1">
    <citation type="submission" date="2025-08" db="UniProtKB">
        <authorList>
            <consortium name="Ensembl"/>
        </authorList>
    </citation>
    <scope>IDENTIFICATION</scope>
</reference>
<comment type="similarity">
    <text evidence="2">Belongs to the TALE/IRO homeobox family.</text>
</comment>
<evidence type="ECO:0000256" key="6">
    <source>
        <dbReference type="PROSITE-ProRule" id="PRU00108"/>
    </source>
</evidence>
<dbReference type="InterPro" id="IPR003893">
    <property type="entry name" value="Iroquois_homeo"/>
</dbReference>
<evidence type="ECO:0000256" key="7">
    <source>
        <dbReference type="SAM" id="MobiDB-lite"/>
    </source>
</evidence>
<feature type="compositionally biased region" description="Basic and acidic residues" evidence="7">
    <location>
        <begin position="160"/>
        <end position="174"/>
    </location>
</feature>
<comment type="subcellular location">
    <subcellularLocation>
        <location evidence="1 6">Nucleus</location>
    </subcellularLocation>
</comment>
<dbReference type="Pfam" id="PF05920">
    <property type="entry name" value="Homeobox_KN"/>
    <property type="match status" value="1"/>
</dbReference>
<dbReference type="GO" id="GO:0000981">
    <property type="term" value="F:DNA-binding transcription factor activity, RNA polymerase II-specific"/>
    <property type="evidence" value="ECO:0007669"/>
    <property type="project" value="InterPro"/>
</dbReference>
<reference evidence="9" key="2">
    <citation type="submission" date="2025-09" db="UniProtKB">
        <authorList>
            <consortium name="Ensembl"/>
        </authorList>
    </citation>
    <scope>IDENTIFICATION</scope>
</reference>
<feature type="compositionally biased region" description="Acidic residues" evidence="7">
    <location>
        <begin position="407"/>
        <end position="424"/>
    </location>
</feature>
<dbReference type="SMART" id="SM00389">
    <property type="entry name" value="HOX"/>
    <property type="match status" value="1"/>
</dbReference>
<keyword evidence="5 6" id="KW-0539">Nucleus</keyword>
<feature type="region of interest" description="Disordered" evidence="7">
    <location>
        <begin position="1"/>
        <end position="209"/>
    </location>
</feature>
<dbReference type="FunFam" id="1.10.10.60:FF:000003">
    <property type="entry name" value="Iroquois-class homeobox protein IRX"/>
    <property type="match status" value="1"/>
</dbReference>
<evidence type="ECO:0000256" key="5">
    <source>
        <dbReference type="ARBA" id="ARBA00023242"/>
    </source>
</evidence>
<feature type="compositionally biased region" description="Basic and acidic residues" evidence="7">
    <location>
        <begin position="471"/>
        <end position="487"/>
    </location>
</feature>
<evidence type="ECO:0000256" key="2">
    <source>
        <dbReference type="ARBA" id="ARBA00008446"/>
    </source>
</evidence>
<dbReference type="GeneTree" id="ENSGT00940000159483"/>
<dbReference type="PANTHER" id="PTHR11211">
    <property type="entry name" value="IROQUOIS-CLASS HOMEODOMAIN PROTEIN IRX"/>
    <property type="match status" value="1"/>
</dbReference>
<dbReference type="InterPro" id="IPR008422">
    <property type="entry name" value="KN_HD"/>
</dbReference>
<feature type="compositionally biased region" description="Polar residues" evidence="7">
    <location>
        <begin position="176"/>
        <end position="191"/>
    </location>
</feature>
<dbReference type="GO" id="GO:0048701">
    <property type="term" value="P:embryonic cranial skeleton morphogenesis"/>
    <property type="evidence" value="ECO:0007669"/>
    <property type="project" value="Ensembl"/>
</dbReference>
<dbReference type="AlphaFoldDB" id="A0A8C6HUT4"/>
<dbReference type="GO" id="GO:0030182">
    <property type="term" value="P:neuron differentiation"/>
    <property type="evidence" value="ECO:0007669"/>
    <property type="project" value="TreeGrafter"/>
</dbReference>
<feature type="DNA-binding region" description="Homeobox" evidence="6">
    <location>
        <begin position="340"/>
        <end position="396"/>
    </location>
</feature>
<evidence type="ECO:0000256" key="4">
    <source>
        <dbReference type="ARBA" id="ARBA00023155"/>
    </source>
</evidence>
<feature type="region of interest" description="Disordered" evidence="7">
    <location>
        <begin position="398"/>
        <end position="615"/>
    </location>
</feature>
<evidence type="ECO:0000259" key="8">
    <source>
        <dbReference type="PROSITE" id="PS50071"/>
    </source>
</evidence>
<dbReference type="InterPro" id="IPR009057">
    <property type="entry name" value="Homeodomain-like_sf"/>
</dbReference>
<organism evidence="9 10">
    <name type="scientific">Mus spicilegus</name>
    <name type="common">Mound-building mouse</name>
    <dbReference type="NCBI Taxonomy" id="10103"/>
    <lineage>
        <taxon>Eukaryota</taxon>
        <taxon>Metazoa</taxon>
        <taxon>Chordata</taxon>
        <taxon>Craniata</taxon>
        <taxon>Vertebrata</taxon>
        <taxon>Euteleostomi</taxon>
        <taxon>Mammalia</taxon>
        <taxon>Eutheria</taxon>
        <taxon>Euarchontoglires</taxon>
        <taxon>Glires</taxon>
        <taxon>Rodentia</taxon>
        <taxon>Myomorpha</taxon>
        <taxon>Muroidea</taxon>
        <taxon>Muridae</taxon>
        <taxon>Murinae</taxon>
        <taxon>Mus</taxon>
        <taxon>Mus</taxon>
    </lineage>
</organism>
<dbReference type="Proteomes" id="UP000694415">
    <property type="component" value="Unplaced"/>
</dbReference>